<name>A0ABD2B024_VESMC</name>
<evidence type="ECO:0000313" key="2">
    <source>
        <dbReference type="Proteomes" id="UP001607303"/>
    </source>
</evidence>
<organism evidence="1 2">
    <name type="scientific">Vespula maculifrons</name>
    <name type="common">Eastern yellow jacket</name>
    <name type="synonym">Wasp</name>
    <dbReference type="NCBI Taxonomy" id="7453"/>
    <lineage>
        <taxon>Eukaryota</taxon>
        <taxon>Metazoa</taxon>
        <taxon>Ecdysozoa</taxon>
        <taxon>Arthropoda</taxon>
        <taxon>Hexapoda</taxon>
        <taxon>Insecta</taxon>
        <taxon>Pterygota</taxon>
        <taxon>Neoptera</taxon>
        <taxon>Endopterygota</taxon>
        <taxon>Hymenoptera</taxon>
        <taxon>Apocrita</taxon>
        <taxon>Aculeata</taxon>
        <taxon>Vespoidea</taxon>
        <taxon>Vespidae</taxon>
        <taxon>Vespinae</taxon>
        <taxon>Vespula</taxon>
    </lineage>
</organism>
<comment type="caution">
    <text evidence="1">The sequence shown here is derived from an EMBL/GenBank/DDBJ whole genome shotgun (WGS) entry which is preliminary data.</text>
</comment>
<proteinExistence type="predicted"/>
<keyword evidence="2" id="KW-1185">Reference proteome</keyword>
<protein>
    <submittedName>
        <fullName evidence="1">Uncharacterized protein</fullName>
    </submittedName>
</protein>
<reference evidence="1 2" key="1">
    <citation type="journal article" date="2024" name="Ann. Entomol. Soc. Am.">
        <title>Genomic analyses of the southern and eastern yellowjacket wasps (Hymenoptera: Vespidae) reveal evolutionary signatures of social life.</title>
        <authorList>
            <person name="Catto M.A."/>
            <person name="Caine P.B."/>
            <person name="Orr S.E."/>
            <person name="Hunt B.G."/>
            <person name="Goodisman M.A.D."/>
        </authorList>
    </citation>
    <scope>NUCLEOTIDE SEQUENCE [LARGE SCALE GENOMIC DNA]</scope>
    <source>
        <strain evidence="1">232</strain>
        <tissue evidence="1">Head and thorax</tissue>
    </source>
</reference>
<accession>A0ABD2B024</accession>
<dbReference type="EMBL" id="JAYRBN010000109">
    <property type="protein sequence ID" value="KAL2726218.1"/>
    <property type="molecule type" value="Genomic_DNA"/>
</dbReference>
<dbReference type="Proteomes" id="UP001607303">
    <property type="component" value="Unassembled WGS sequence"/>
</dbReference>
<sequence>MRVYKKNTKLKAHEKFGKAYKNKNFVTRKFMKNNYSSYYLQAFEKIIALRDSVRYGDITNN</sequence>
<evidence type="ECO:0000313" key="1">
    <source>
        <dbReference type="EMBL" id="KAL2726218.1"/>
    </source>
</evidence>
<dbReference type="AlphaFoldDB" id="A0ABD2B024"/>
<gene>
    <name evidence="1" type="ORF">V1477_018032</name>
</gene>